<keyword evidence="12" id="KW-0457">Lysine biosynthesis</keyword>
<dbReference type="Pfam" id="PF01546">
    <property type="entry name" value="Peptidase_M20"/>
    <property type="match status" value="1"/>
</dbReference>
<dbReference type="InterPro" id="IPR001261">
    <property type="entry name" value="ArgE/DapE_CS"/>
</dbReference>
<evidence type="ECO:0000256" key="5">
    <source>
        <dbReference type="ARBA" id="ARBA00011921"/>
    </source>
</evidence>
<evidence type="ECO:0000256" key="9">
    <source>
        <dbReference type="ARBA" id="ARBA00022801"/>
    </source>
</evidence>
<dbReference type="NCBIfam" id="TIGR01910">
    <property type="entry name" value="DapE-ArgE"/>
    <property type="match status" value="1"/>
</dbReference>
<keyword evidence="10" id="KW-0862">Zinc</keyword>
<evidence type="ECO:0000256" key="12">
    <source>
        <dbReference type="ARBA" id="ARBA00023154"/>
    </source>
</evidence>
<dbReference type="Gene3D" id="3.40.630.10">
    <property type="entry name" value="Zn peptidases"/>
    <property type="match status" value="2"/>
</dbReference>
<evidence type="ECO:0000313" key="17">
    <source>
        <dbReference type="Proteomes" id="UP000830343"/>
    </source>
</evidence>
<evidence type="ECO:0000256" key="11">
    <source>
        <dbReference type="ARBA" id="ARBA00022915"/>
    </source>
</evidence>
<evidence type="ECO:0000256" key="13">
    <source>
        <dbReference type="ARBA" id="ARBA00023285"/>
    </source>
</evidence>
<keyword evidence="7" id="KW-0028">Amino-acid biosynthesis</keyword>
<evidence type="ECO:0000313" key="16">
    <source>
        <dbReference type="EMBL" id="UOB20752.1"/>
    </source>
</evidence>
<dbReference type="InterPro" id="IPR050072">
    <property type="entry name" value="Peptidase_M20A"/>
</dbReference>
<dbReference type="Gene3D" id="3.30.70.360">
    <property type="match status" value="1"/>
</dbReference>
<dbReference type="RefSeq" id="WP_243366015.1">
    <property type="nucleotide sequence ID" value="NZ_CP094348.1"/>
</dbReference>
<dbReference type="Proteomes" id="UP000830343">
    <property type="component" value="Chromosome"/>
</dbReference>
<comment type="catalytic activity">
    <reaction evidence="14">
        <text>N-succinyl-(2S,6S)-2,6-diaminopimelate + H2O = (2S,6S)-2,6-diaminopimelate + succinate</text>
        <dbReference type="Rhea" id="RHEA:22608"/>
        <dbReference type="ChEBI" id="CHEBI:15377"/>
        <dbReference type="ChEBI" id="CHEBI:30031"/>
        <dbReference type="ChEBI" id="CHEBI:57609"/>
        <dbReference type="ChEBI" id="CHEBI:58087"/>
        <dbReference type="EC" id="3.5.1.18"/>
    </reaction>
</comment>
<protein>
    <recommendedName>
        <fullName evidence="6">Probable succinyl-diaminopimelate desuccinylase</fullName>
        <ecNumber evidence="5">3.5.1.18</ecNumber>
    </recommendedName>
</protein>
<accession>A0ABY3ZW39</accession>
<evidence type="ECO:0000256" key="1">
    <source>
        <dbReference type="ARBA" id="ARBA00001941"/>
    </source>
</evidence>
<dbReference type="SUPFAM" id="SSF55031">
    <property type="entry name" value="Bacterial exopeptidase dimerisation domain"/>
    <property type="match status" value="1"/>
</dbReference>
<dbReference type="InterPro" id="IPR010182">
    <property type="entry name" value="ArgE/DapE"/>
</dbReference>
<dbReference type="InterPro" id="IPR002933">
    <property type="entry name" value="Peptidase_M20"/>
</dbReference>
<comment type="pathway">
    <text evidence="3">Amino-acid biosynthesis; L-lysine biosynthesis via DAP pathway; LL-2,6-diaminopimelate from (S)-tetrahydrodipicolinate (succinylase route): step 3/3.</text>
</comment>
<dbReference type="PROSITE" id="PS00759">
    <property type="entry name" value="ARGE_DAPE_CPG2_2"/>
    <property type="match status" value="1"/>
</dbReference>
<dbReference type="CDD" id="cd08659">
    <property type="entry name" value="M20_ArgE_DapE-like"/>
    <property type="match status" value="1"/>
</dbReference>
<proteinExistence type="inferred from homology"/>
<dbReference type="EMBL" id="CP094348">
    <property type="protein sequence ID" value="UOB20752.1"/>
    <property type="molecule type" value="Genomic_DNA"/>
</dbReference>
<evidence type="ECO:0000259" key="15">
    <source>
        <dbReference type="Pfam" id="PF07687"/>
    </source>
</evidence>
<organism evidence="16 17">
    <name type="scientific">Macrococcus armenti</name>
    <dbReference type="NCBI Taxonomy" id="2875764"/>
    <lineage>
        <taxon>Bacteria</taxon>
        <taxon>Bacillati</taxon>
        <taxon>Bacillota</taxon>
        <taxon>Bacilli</taxon>
        <taxon>Bacillales</taxon>
        <taxon>Staphylococcaceae</taxon>
        <taxon>Macrococcus</taxon>
    </lineage>
</organism>
<evidence type="ECO:0000256" key="7">
    <source>
        <dbReference type="ARBA" id="ARBA00022605"/>
    </source>
</evidence>
<dbReference type="PANTHER" id="PTHR43808">
    <property type="entry name" value="ACETYLORNITHINE DEACETYLASE"/>
    <property type="match status" value="1"/>
</dbReference>
<dbReference type="InterPro" id="IPR036264">
    <property type="entry name" value="Bact_exopeptidase_dim_dom"/>
</dbReference>
<comment type="cofactor">
    <cofactor evidence="1">
        <name>Co(2+)</name>
        <dbReference type="ChEBI" id="CHEBI:48828"/>
    </cofactor>
</comment>
<dbReference type="NCBIfam" id="NF006365">
    <property type="entry name" value="PRK08588.1"/>
    <property type="match status" value="1"/>
</dbReference>
<evidence type="ECO:0000256" key="4">
    <source>
        <dbReference type="ARBA" id="ARBA00006247"/>
    </source>
</evidence>
<keyword evidence="17" id="KW-1185">Reference proteome</keyword>
<evidence type="ECO:0000256" key="10">
    <source>
        <dbReference type="ARBA" id="ARBA00022833"/>
    </source>
</evidence>
<dbReference type="PANTHER" id="PTHR43808:SF8">
    <property type="entry name" value="PEPTIDASE M20 DIMERISATION DOMAIN-CONTAINING PROTEIN"/>
    <property type="match status" value="1"/>
</dbReference>
<feature type="domain" description="Peptidase M20 dimerisation" evidence="15">
    <location>
        <begin position="171"/>
        <end position="303"/>
    </location>
</feature>
<name>A0ABY3ZW39_9STAP</name>
<comment type="cofactor">
    <cofactor evidence="2">
        <name>Zn(2+)</name>
        <dbReference type="ChEBI" id="CHEBI:29105"/>
    </cofactor>
</comment>
<keyword evidence="13" id="KW-0170">Cobalt</keyword>
<evidence type="ECO:0000256" key="6">
    <source>
        <dbReference type="ARBA" id="ARBA00016853"/>
    </source>
</evidence>
<dbReference type="InterPro" id="IPR011650">
    <property type="entry name" value="Peptidase_M20_dimer"/>
</dbReference>
<comment type="similarity">
    <text evidence="4">Belongs to the peptidase M20A family.</text>
</comment>
<reference evidence="16" key="2">
    <citation type="submission" date="2022-04" db="EMBL/GenBank/DDBJ databases">
        <title>Antimicrobial genetic elements in methicillin-resistant Macrococcus armenti.</title>
        <authorList>
            <person name="Keller J.E."/>
            <person name="Schwendener S."/>
            <person name="Pantucek R."/>
            <person name="Perreten V."/>
        </authorList>
    </citation>
    <scope>NUCLEOTIDE SEQUENCE</scope>
    <source>
        <strain evidence="16">CCM 2609</strain>
    </source>
</reference>
<evidence type="ECO:0000256" key="8">
    <source>
        <dbReference type="ARBA" id="ARBA00022723"/>
    </source>
</evidence>
<sequence>MITQQEKINILKDLVAIQSVNDNEIEVCHYLKDLFTKYEIEATIQPITETRANLIAEIGSGKPVIAVSGHMDVVSEGNAALWSSPPFELTERNGKLYGRGAADMKSGLAALAIAMIEMKQQGLPERGVIRLLATAGEETEQRGSEKLAETGYMDDVSALLIAEPCEKQIIYGHKGSMNFKVVSKGISAHSSAPIIGKNAITPLIHFISELETCFDSEVNKRTFTHFDYSDLAQTVINQVHLPYSAENLNDILAKPLLTNTVLHGGNQVNSIPESAYALFNARTVMEFNNEDMEVFFKNTLNRFNEQHETNLEMEVMMSLQPVIASPDHPFILLAQSLGASVFDFSLPIAPTLGVTDASQLTNGKDIPFVMIGPGDGETAHQTDESVQIDSYLKFIDYYKQLLNSALIEVF</sequence>
<dbReference type="PROSITE" id="PS00758">
    <property type="entry name" value="ARGE_DAPE_CPG2_1"/>
    <property type="match status" value="1"/>
</dbReference>
<keyword evidence="11" id="KW-0220">Diaminopimelate biosynthesis</keyword>
<evidence type="ECO:0000256" key="3">
    <source>
        <dbReference type="ARBA" id="ARBA00005130"/>
    </source>
</evidence>
<evidence type="ECO:0000256" key="14">
    <source>
        <dbReference type="ARBA" id="ARBA00051301"/>
    </source>
</evidence>
<dbReference type="EC" id="3.5.1.18" evidence="5"/>
<gene>
    <name evidence="16" type="ORF">MRZ06_01315</name>
</gene>
<reference evidence="16" key="1">
    <citation type="submission" date="2022-03" db="EMBL/GenBank/DDBJ databases">
        <authorList>
            <person name="Vrbovska V."/>
            <person name="Kovarovic V."/>
            <person name="Botka T."/>
            <person name="Pantucek R."/>
        </authorList>
    </citation>
    <scope>NUCLEOTIDE SEQUENCE</scope>
    <source>
        <strain evidence="16">CCM 2609</strain>
    </source>
</reference>
<dbReference type="Pfam" id="PF07687">
    <property type="entry name" value="M20_dimer"/>
    <property type="match status" value="1"/>
</dbReference>
<evidence type="ECO:0000256" key="2">
    <source>
        <dbReference type="ARBA" id="ARBA00001947"/>
    </source>
</evidence>
<keyword evidence="8" id="KW-0479">Metal-binding</keyword>
<dbReference type="SUPFAM" id="SSF53187">
    <property type="entry name" value="Zn-dependent exopeptidases"/>
    <property type="match status" value="1"/>
</dbReference>
<keyword evidence="9" id="KW-0378">Hydrolase</keyword>